<dbReference type="InterPro" id="IPR003282">
    <property type="entry name" value="T3SS_SctJ"/>
</dbReference>
<evidence type="ECO:0000256" key="2">
    <source>
        <dbReference type="ARBA" id="ARBA00009509"/>
    </source>
</evidence>
<evidence type="ECO:0000256" key="3">
    <source>
        <dbReference type="ARBA" id="ARBA00022729"/>
    </source>
</evidence>
<feature type="compositionally biased region" description="Basic and acidic residues" evidence="8">
    <location>
        <begin position="327"/>
        <end position="348"/>
    </location>
</feature>
<evidence type="ECO:0000259" key="10">
    <source>
        <dbReference type="Pfam" id="PF01514"/>
    </source>
</evidence>
<keyword evidence="6" id="KW-0998">Cell outer membrane</keyword>
<dbReference type="NCBIfam" id="TIGR02544">
    <property type="entry name" value="III_secr_YscJ"/>
    <property type="match status" value="1"/>
</dbReference>
<gene>
    <name evidence="11" type="primary">nolT</name>
    <name evidence="11" type="ORF">DB44_AR00270</name>
</gene>
<evidence type="ECO:0000256" key="8">
    <source>
        <dbReference type="SAM" id="MobiDB-lite"/>
    </source>
</evidence>
<evidence type="ECO:0000256" key="4">
    <source>
        <dbReference type="ARBA" id="ARBA00023136"/>
    </source>
</evidence>
<dbReference type="PATRIC" id="fig|362787.3.peg.234"/>
<organism evidence="11 12">
    <name type="scientific">Candidatus Protochlamydia amoebophila</name>
    <dbReference type="NCBI Taxonomy" id="362787"/>
    <lineage>
        <taxon>Bacteria</taxon>
        <taxon>Pseudomonadati</taxon>
        <taxon>Chlamydiota</taxon>
        <taxon>Chlamydiia</taxon>
        <taxon>Parachlamydiales</taxon>
        <taxon>Parachlamydiaceae</taxon>
        <taxon>Candidatus Protochlamydia</taxon>
    </lineage>
</organism>
<evidence type="ECO:0000256" key="1">
    <source>
        <dbReference type="ARBA" id="ARBA00004459"/>
    </source>
</evidence>
<dbReference type="Gene3D" id="3.30.70.1530">
    <property type="entry name" value="Hypothetical protein rpa1041"/>
    <property type="match status" value="1"/>
</dbReference>
<dbReference type="EMBL" id="JSAN01000016">
    <property type="protein sequence ID" value="KIC74044.1"/>
    <property type="molecule type" value="Genomic_DNA"/>
</dbReference>
<evidence type="ECO:0000313" key="12">
    <source>
        <dbReference type="Proteomes" id="UP000031465"/>
    </source>
</evidence>
<dbReference type="InterPro" id="IPR045851">
    <property type="entry name" value="AMP-bd_C_sf"/>
</dbReference>
<comment type="similarity">
    <text evidence="2">Belongs to the YscJ lipoprotein family.</text>
</comment>
<keyword evidence="9" id="KW-1133">Transmembrane helix</keyword>
<dbReference type="PANTHER" id="PTHR30046">
    <property type="entry name" value="FLAGELLAR M-RING PROTEIN"/>
    <property type="match status" value="1"/>
</dbReference>
<dbReference type="PRINTS" id="PR01338">
    <property type="entry name" value="TYPE3OMKPROT"/>
</dbReference>
<feature type="transmembrane region" description="Helical" evidence="9">
    <location>
        <begin position="276"/>
        <end position="297"/>
    </location>
</feature>
<feature type="region of interest" description="Disordered" evidence="8">
    <location>
        <begin position="327"/>
        <end position="359"/>
    </location>
</feature>
<accession>A0A0C1H9M6</accession>
<feature type="compositionally biased region" description="Polar residues" evidence="8">
    <location>
        <begin position="350"/>
        <end position="359"/>
    </location>
</feature>
<reference evidence="11 12" key="1">
    <citation type="journal article" date="2014" name="Mol. Biol. Evol.">
        <title>Massive expansion of Ubiquitination-related gene families within the Chlamydiae.</title>
        <authorList>
            <person name="Domman D."/>
            <person name="Collingro A."/>
            <person name="Lagkouvardos I."/>
            <person name="Gehre L."/>
            <person name="Weinmaier T."/>
            <person name="Rattei T."/>
            <person name="Subtil A."/>
            <person name="Horn M."/>
        </authorList>
    </citation>
    <scope>NUCLEOTIDE SEQUENCE [LARGE SCALE GENOMIC DNA]</scope>
    <source>
        <strain evidence="11 12">EI2</strain>
    </source>
</reference>
<keyword evidence="3" id="KW-0732">Signal</keyword>
<keyword evidence="9" id="KW-0812">Transmembrane</keyword>
<name>A0A0C1H9M6_9BACT</name>
<dbReference type="AlphaFoldDB" id="A0A0C1H9M6"/>
<keyword evidence="5" id="KW-0564">Palmitate</keyword>
<evidence type="ECO:0000313" key="11">
    <source>
        <dbReference type="EMBL" id="KIC74044.1"/>
    </source>
</evidence>
<dbReference type="GO" id="GO:0009306">
    <property type="term" value="P:protein secretion"/>
    <property type="evidence" value="ECO:0007669"/>
    <property type="project" value="InterPro"/>
</dbReference>
<dbReference type="Gene3D" id="3.30.300.30">
    <property type="match status" value="1"/>
</dbReference>
<comment type="subcellular location">
    <subcellularLocation>
        <location evidence="1">Cell outer membrane</location>
        <topology evidence="1">Lipid-anchor</topology>
    </subcellularLocation>
</comment>
<evidence type="ECO:0000256" key="6">
    <source>
        <dbReference type="ARBA" id="ARBA00023237"/>
    </source>
</evidence>
<dbReference type="Pfam" id="PF01514">
    <property type="entry name" value="YscJ_FliF"/>
    <property type="match status" value="1"/>
</dbReference>
<protein>
    <submittedName>
        <fullName evidence="11">Nodulation protein NolT</fullName>
    </submittedName>
</protein>
<feature type="domain" description="Flagellar M-ring N-terminal" evidence="10">
    <location>
        <begin position="55"/>
        <end position="239"/>
    </location>
</feature>
<evidence type="ECO:0000256" key="5">
    <source>
        <dbReference type="ARBA" id="ARBA00023139"/>
    </source>
</evidence>
<dbReference type="InterPro" id="IPR043427">
    <property type="entry name" value="YscJ/FliF"/>
</dbReference>
<evidence type="ECO:0000256" key="9">
    <source>
        <dbReference type="SAM" id="Phobius"/>
    </source>
</evidence>
<dbReference type="GO" id="GO:0009279">
    <property type="term" value="C:cell outer membrane"/>
    <property type="evidence" value="ECO:0007669"/>
    <property type="project" value="UniProtKB-SubCell"/>
</dbReference>
<evidence type="ECO:0000256" key="7">
    <source>
        <dbReference type="ARBA" id="ARBA00023288"/>
    </source>
</evidence>
<proteinExistence type="inferred from homology"/>
<keyword evidence="4 9" id="KW-0472">Membrane</keyword>
<keyword evidence="7" id="KW-0449">Lipoprotein</keyword>
<dbReference type="PANTHER" id="PTHR30046:SF2">
    <property type="entry name" value="YOP PROTEINS TRANSLOCATION LIPOPROTEIN J"/>
    <property type="match status" value="1"/>
</dbReference>
<dbReference type="InterPro" id="IPR006182">
    <property type="entry name" value="FliF_N_dom"/>
</dbReference>
<sequence>MHYSARIWLKLSLKNKLNPERFMTTKNTFSQTNLYYFLRQFFLLITLMGLVTSCESRRVIVNGLEEKEANEILVFLSNKGINANKVQAVSEGGGGAKGVLWNISVEEGQANEAMALLNQVGLPRRRGQNLLGIFANTSLVPSGMQEKIRYQAGLAEQIASTIRKIDGVLDADVQISFPDEDPLNPNAPKQKITASVYVKHNGVLDDPNAHLITRIKRLVAGSVNGLDYDYVTVIGDKARYGDSALGIMGNLGEDDRQYVNVWSIILAKDSLSRFRIIFFSFTISLVVLLLTLIWLLWKFLPVLKETGGFKELLSFHPILLNKAKKNDTIEAEPSEKQKNEQSNKKETEDNTLNQGVDET</sequence>
<comment type="caution">
    <text evidence="11">The sequence shown here is derived from an EMBL/GenBank/DDBJ whole genome shotgun (WGS) entry which is preliminary data.</text>
</comment>
<dbReference type="Proteomes" id="UP000031465">
    <property type="component" value="Unassembled WGS sequence"/>
</dbReference>